<name>A0ABD7MAD0_MICLU</name>
<proteinExistence type="predicted"/>
<dbReference type="AlphaFoldDB" id="A0ABD7MAD0"/>
<evidence type="ECO:0000313" key="1">
    <source>
        <dbReference type="EMBL" id="SHL86934.1"/>
    </source>
</evidence>
<dbReference type="Proteomes" id="UP000184253">
    <property type="component" value="Unassembled WGS sequence"/>
</dbReference>
<reference evidence="1 2" key="1">
    <citation type="submission" date="2016-11" db="EMBL/GenBank/DDBJ databases">
        <authorList>
            <person name="Varghese N."/>
            <person name="Submissions S."/>
        </authorList>
    </citation>
    <scope>NUCLEOTIDE SEQUENCE [LARGE SCALE GENOMIC DNA]</scope>
    <source>
        <strain evidence="1 2">VTM4R57</strain>
    </source>
</reference>
<evidence type="ECO:0000313" key="2">
    <source>
        <dbReference type="Proteomes" id="UP000184253"/>
    </source>
</evidence>
<organism evidence="1 2">
    <name type="scientific">Micrococcus luteus</name>
    <name type="common">Micrococcus lysodeikticus</name>
    <dbReference type="NCBI Taxonomy" id="1270"/>
    <lineage>
        <taxon>Bacteria</taxon>
        <taxon>Bacillati</taxon>
        <taxon>Actinomycetota</taxon>
        <taxon>Actinomycetes</taxon>
        <taxon>Micrococcales</taxon>
        <taxon>Micrococcaceae</taxon>
        <taxon>Micrococcus</taxon>
    </lineage>
</organism>
<comment type="caution">
    <text evidence="1">The sequence shown here is derived from an EMBL/GenBank/DDBJ whole genome shotgun (WGS) entry which is preliminary data.</text>
</comment>
<dbReference type="EMBL" id="FRCE01000016">
    <property type="protein sequence ID" value="SHL86934.1"/>
    <property type="molecule type" value="Genomic_DNA"/>
</dbReference>
<protein>
    <submittedName>
        <fullName evidence="1">Uncharacterized protein</fullName>
    </submittedName>
</protein>
<dbReference type="RefSeq" id="WP_073117360.1">
    <property type="nucleotide sequence ID" value="NZ_CP192246.1"/>
</dbReference>
<sequence length="83" mass="9305">MTRLLSGDSFTLDLAPEDPADLLARLCAVGVEMNVSAEQLIGDESGVHRGLYRRVVDHVPWLRGFVCDDLHNFGPEDRWILAR</sequence>
<gene>
    <name evidence="1" type="ORF">SAMN04487849_11629</name>
</gene>
<accession>A0ABD7MAD0</accession>